<protein>
    <submittedName>
        <fullName evidence="3">F-box/lrr-repeat protein 14</fullName>
    </submittedName>
</protein>
<keyword evidence="1" id="KW-0677">Repeat</keyword>
<dbReference type="GO" id="GO:0019005">
    <property type="term" value="C:SCF ubiquitin ligase complex"/>
    <property type="evidence" value="ECO:0007669"/>
    <property type="project" value="TreeGrafter"/>
</dbReference>
<dbReference type="InterPro" id="IPR055414">
    <property type="entry name" value="LRR_R13L4/SHOC2-like"/>
</dbReference>
<comment type="caution">
    <text evidence="3">The sequence shown here is derived from an EMBL/GenBank/DDBJ whole genome shotgun (WGS) entry which is preliminary data.</text>
</comment>
<dbReference type="PANTHER" id="PTHR13318:SF156">
    <property type="entry name" value="F-BOX_LRR-LIKE PROTEIN"/>
    <property type="match status" value="1"/>
</dbReference>
<dbReference type="Proteomes" id="UP000237347">
    <property type="component" value="Unassembled WGS sequence"/>
</dbReference>
<dbReference type="EMBL" id="PKMF04000332">
    <property type="protein sequence ID" value="KAK7837252.1"/>
    <property type="molecule type" value="Genomic_DNA"/>
</dbReference>
<reference evidence="3 4" key="1">
    <citation type="journal article" date="2018" name="Sci. Data">
        <title>The draft genome sequence of cork oak.</title>
        <authorList>
            <person name="Ramos A.M."/>
            <person name="Usie A."/>
            <person name="Barbosa P."/>
            <person name="Barros P.M."/>
            <person name="Capote T."/>
            <person name="Chaves I."/>
            <person name="Simoes F."/>
            <person name="Abreu I."/>
            <person name="Carrasquinho I."/>
            <person name="Faro C."/>
            <person name="Guimaraes J.B."/>
            <person name="Mendonca D."/>
            <person name="Nobrega F."/>
            <person name="Rodrigues L."/>
            <person name="Saibo N.J.M."/>
            <person name="Varela M.C."/>
            <person name="Egas C."/>
            <person name="Matos J."/>
            <person name="Miguel C.M."/>
            <person name="Oliveira M.M."/>
            <person name="Ricardo C.P."/>
            <person name="Goncalves S."/>
        </authorList>
    </citation>
    <scope>NUCLEOTIDE SEQUENCE [LARGE SCALE GENOMIC DNA]</scope>
    <source>
        <strain evidence="4">cv. HL8</strain>
    </source>
</reference>
<keyword evidence="4" id="KW-1185">Reference proteome</keyword>
<feature type="non-terminal residue" evidence="3">
    <location>
        <position position="1"/>
    </location>
</feature>
<dbReference type="Pfam" id="PF13516">
    <property type="entry name" value="LRR_6"/>
    <property type="match status" value="1"/>
</dbReference>
<dbReference type="AlphaFoldDB" id="A0AAW0KEG2"/>
<dbReference type="InterPro" id="IPR006553">
    <property type="entry name" value="Leu-rich_rpt_Cys-con_subtyp"/>
</dbReference>
<evidence type="ECO:0000313" key="4">
    <source>
        <dbReference type="Proteomes" id="UP000237347"/>
    </source>
</evidence>
<dbReference type="Gene3D" id="3.80.10.10">
    <property type="entry name" value="Ribonuclease Inhibitor"/>
    <property type="match status" value="4"/>
</dbReference>
<gene>
    <name evidence="3" type="primary">FBXL14</name>
    <name evidence="3" type="ORF">CFP56_021429</name>
</gene>
<organism evidence="3 4">
    <name type="scientific">Quercus suber</name>
    <name type="common">Cork oak</name>
    <dbReference type="NCBI Taxonomy" id="58331"/>
    <lineage>
        <taxon>Eukaryota</taxon>
        <taxon>Viridiplantae</taxon>
        <taxon>Streptophyta</taxon>
        <taxon>Embryophyta</taxon>
        <taxon>Tracheophyta</taxon>
        <taxon>Spermatophyta</taxon>
        <taxon>Magnoliopsida</taxon>
        <taxon>eudicotyledons</taxon>
        <taxon>Gunneridae</taxon>
        <taxon>Pentapetalae</taxon>
        <taxon>rosids</taxon>
        <taxon>fabids</taxon>
        <taxon>Fagales</taxon>
        <taxon>Fagaceae</taxon>
        <taxon>Quercus</taxon>
    </lineage>
</organism>
<evidence type="ECO:0000259" key="2">
    <source>
        <dbReference type="Pfam" id="PF23598"/>
    </source>
</evidence>
<accession>A0AAW0KEG2</accession>
<dbReference type="PANTHER" id="PTHR13318">
    <property type="entry name" value="PARTNER OF PAIRED, ISOFORM B-RELATED"/>
    <property type="match status" value="1"/>
</dbReference>
<sequence>LKWSPCPKKFVLKWGIPSIFGALCETGLLLDHYMMGGFCSRKREQLVIEDGGCRGVSERFCKIASSKWLGNSFSRPIVDCQPGRGKCPSLMDLCIYKIREDIDKYSSFSILPRDISQQIFNELIHSRCLTDVSLKAFRDCALQDVFLGEYPGVKDSWMDFISSQGSSLLSVDISGSEVTDSGLALLKDCPNLQTFAFNYTDQLSEHGLKHISGLLKLKSLNIRCCKCVTDLDLKAISGITSLKELQAFSSNITDVGVSYLKGLHNLTMLNLEGCNITNACLESISALVALAVLNLNRCDLNDDGWEKFSGNKNLKVLSLGFNNITDACLVHLKGLTNLESLNLDSCGIGDEGLANLTGLTLLKTLELSDTEVASNGLRHLSGLTNLENLNLSFTLVNDNSLKKLSGLTSLKSLNLDARQITDAGLAALTSLTGLTHLDLFGARISDSGTKCLQYFKNLQSLEMCGGGLTDAGVKNIKDLASLTLLNLSQNYNLTDKTLELASGLTALVSLNVSNSCITREGLQYLKPLKNLRSLSLESCKVTASDIKNLQSDALPNLIRFRPE</sequence>
<dbReference type="FunFam" id="3.80.10.10:FF:000277">
    <property type="entry name" value="Leucine-rich repeat family protein"/>
    <property type="match status" value="1"/>
</dbReference>
<dbReference type="InterPro" id="IPR032675">
    <property type="entry name" value="LRR_dom_sf"/>
</dbReference>
<dbReference type="InterPro" id="IPR001611">
    <property type="entry name" value="Leu-rich_rpt"/>
</dbReference>
<dbReference type="SUPFAM" id="SSF52047">
    <property type="entry name" value="RNI-like"/>
    <property type="match status" value="1"/>
</dbReference>
<evidence type="ECO:0000313" key="3">
    <source>
        <dbReference type="EMBL" id="KAK7837252.1"/>
    </source>
</evidence>
<dbReference type="SUPFAM" id="SSF52058">
    <property type="entry name" value="L domain-like"/>
    <property type="match status" value="1"/>
</dbReference>
<name>A0AAW0KEG2_QUESU</name>
<dbReference type="GO" id="GO:0031146">
    <property type="term" value="P:SCF-dependent proteasomal ubiquitin-dependent protein catabolic process"/>
    <property type="evidence" value="ECO:0007669"/>
    <property type="project" value="TreeGrafter"/>
</dbReference>
<evidence type="ECO:0000256" key="1">
    <source>
        <dbReference type="ARBA" id="ARBA00022737"/>
    </source>
</evidence>
<feature type="domain" description="Disease resistance R13L4/SHOC-2-like LRR" evidence="2">
    <location>
        <begin position="308"/>
        <end position="561"/>
    </location>
</feature>
<dbReference type="SMART" id="SM00367">
    <property type="entry name" value="LRR_CC"/>
    <property type="match status" value="7"/>
</dbReference>
<dbReference type="FunFam" id="3.80.10.10:FF:000378">
    <property type="entry name" value="Leucine-rich repeat family protein"/>
    <property type="match status" value="1"/>
</dbReference>
<proteinExistence type="predicted"/>
<dbReference type="Pfam" id="PF23598">
    <property type="entry name" value="LRR_14"/>
    <property type="match status" value="1"/>
</dbReference>